<protein>
    <submittedName>
        <fullName evidence="1">Uncharacterized protein</fullName>
    </submittedName>
</protein>
<name>A0A5K7X6V9_9BACT</name>
<dbReference type="RefSeq" id="WP_152098129.1">
    <property type="nucleotide sequence ID" value="NZ_AP021861.1"/>
</dbReference>
<dbReference type="KEGG" id="lpav:PLANPX_1717"/>
<dbReference type="Proteomes" id="UP000326837">
    <property type="component" value="Chromosome"/>
</dbReference>
<organism evidence="1 2">
    <name type="scientific">Lacipirellula parvula</name>
    <dbReference type="NCBI Taxonomy" id="2650471"/>
    <lineage>
        <taxon>Bacteria</taxon>
        <taxon>Pseudomonadati</taxon>
        <taxon>Planctomycetota</taxon>
        <taxon>Planctomycetia</taxon>
        <taxon>Pirellulales</taxon>
        <taxon>Lacipirellulaceae</taxon>
        <taxon>Lacipirellula</taxon>
    </lineage>
</organism>
<reference evidence="2" key="1">
    <citation type="submission" date="2019-10" db="EMBL/GenBank/DDBJ databases">
        <title>Lacipirellula parvula gen. nov., sp. nov., representing a lineage of planctomycetes widespread in freshwater anoxic habitats, and description of the family Lacipirellulaceae.</title>
        <authorList>
            <person name="Dedysh S.N."/>
            <person name="Kulichevskaya I.S."/>
            <person name="Beletsky A.V."/>
            <person name="Rakitin A.L."/>
            <person name="Mardanov A.V."/>
            <person name="Ivanova A.A."/>
            <person name="Saltykova V.X."/>
            <person name="Rijpstra W.I.C."/>
            <person name="Sinninghe Damste J.S."/>
            <person name="Ravin N.V."/>
        </authorList>
    </citation>
    <scope>NUCLEOTIDE SEQUENCE [LARGE SCALE GENOMIC DNA]</scope>
    <source>
        <strain evidence="2">PX69</strain>
    </source>
</reference>
<dbReference type="EMBL" id="AP021861">
    <property type="protein sequence ID" value="BBO32105.1"/>
    <property type="molecule type" value="Genomic_DNA"/>
</dbReference>
<evidence type="ECO:0000313" key="1">
    <source>
        <dbReference type="EMBL" id="BBO32105.1"/>
    </source>
</evidence>
<dbReference type="AlphaFoldDB" id="A0A5K7X6V9"/>
<sequence>MARKAAKQTPMAPLGQIGVRYEGLERDRMYTREDLCRHFGYNPEAVPVDNARSATRNRDRWFRDNMLSRGLPALPVGKTYLISGESLWLWVTANARKFDETRAGSRSPGL</sequence>
<keyword evidence="2" id="KW-1185">Reference proteome</keyword>
<accession>A0A5K7X6V9</accession>
<evidence type="ECO:0000313" key="2">
    <source>
        <dbReference type="Proteomes" id="UP000326837"/>
    </source>
</evidence>
<proteinExistence type="predicted"/>
<gene>
    <name evidence="1" type="ORF">PLANPX_1717</name>
</gene>